<evidence type="ECO:0000313" key="2">
    <source>
        <dbReference type="Proteomes" id="UP001234178"/>
    </source>
</evidence>
<evidence type="ECO:0000313" key="1">
    <source>
        <dbReference type="EMBL" id="KAK4011266.1"/>
    </source>
</evidence>
<gene>
    <name evidence="1" type="ORF">OUZ56_020379</name>
</gene>
<dbReference type="EMBL" id="JAOYFB010000003">
    <property type="protein sequence ID" value="KAK4011266.1"/>
    <property type="molecule type" value="Genomic_DNA"/>
</dbReference>
<protein>
    <submittedName>
        <fullName evidence="1">Uncharacterized protein</fullName>
    </submittedName>
</protein>
<accession>A0ABQ9ZEB9</accession>
<keyword evidence="2" id="KW-1185">Reference proteome</keyword>
<dbReference type="Proteomes" id="UP001234178">
    <property type="component" value="Unassembled WGS sequence"/>
</dbReference>
<sequence>MQHCLPSQRSGRQPFEYKSNRVFRVISMCDYPTYRIVSGYVVVLLARHIDISDEIRIGLFCGGGELAVTFPLRIDKVESNVALHEV</sequence>
<proteinExistence type="predicted"/>
<name>A0ABQ9ZEB9_9CRUS</name>
<comment type="caution">
    <text evidence="1">The sequence shown here is derived from an EMBL/GenBank/DDBJ whole genome shotgun (WGS) entry which is preliminary data.</text>
</comment>
<organism evidence="1 2">
    <name type="scientific">Daphnia magna</name>
    <dbReference type="NCBI Taxonomy" id="35525"/>
    <lineage>
        <taxon>Eukaryota</taxon>
        <taxon>Metazoa</taxon>
        <taxon>Ecdysozoa</taxon>
        <taxon>Arthropoda</taxon>
        <taxon>Crustacea</taxon>
        <taxon>Branchiopoda</taxon>
        <taxon>Diplostraca</taxon>
        <taxon>Cladocera</taxon>
        <taxon>Anomopoda</taxon>
        <taxon>Daphniidae</taxon>
        <taxon>Daphnia</taxon>
    </lineage>
</organism>
<reference evidence="1 2" key="1">
    <citation type="journal article" date="2023" name="Nucleic Acids Res.">
        <title>The hologenome of Daphnia magna reveals possible DNA methylation and microbiome-mediated evolution of the host genome.</title>
        <authorList>
            <person name="Chaturvedi A."/>
            <person name="Li X."/>
            <person name="Dhandapani V."/>
            <person name="Marshall H."/>
            <person name="Kissane S."/>
            <person name="Cuenca-Cambronero M."/>
            <person name="Asole G."/>
            <person name="Calvet F."/>
            <person name="Ruiz-Romero M."/>
            <person name="Marangio P."/>
            <person name="Guigo R."/>
            <person name="Rago D."/>
            <person name="Mirbahai L."/>
            <person name="Eastwood N."/>
            <person name="Colbourne J.K."/>
            <person name="Zhou J."/>
            <person name="Mallon E."/>
            <person name="Orsini L."/>
        </authorList>
    </citation>
    <scope>NUCLEOTIDE SEQUENCE [LARGE SCALE GENOMIC DNA]</scope>
    <source>
        <strain evidence="1">LRV0_1</strain>
    </source>
</reference>